<dbReference type="AlphaFoldDB" id="A0A6N2K1S3"/>
<protein>
    <submittedName>
        <fullName evidence="1">Uncharacterized protein</fullName>
    </submittedName>
</protein>
<reference evidence="1" key="1">
    <citation type="submission" date="2019-03" db="EMBL/GenBank/DDBJ databases">
        <authorList>
            <person name="Mank J."/>
            <person name="Almeida P."/>
        </authorList>
    </citation>
    <scope>NUCLEOTIDE SEQUENCE</scope>
    <source>
        <strain evidence="1">78183</strain>
    </source>
</reference>
<gene>
    <name evidence="1" type="ORF">SVIM_LOCUS13753</name>
</gene>
<evidence type="ECO:0000313" key="1">
    <source>
        <dbReference type="EMBL" id="VFU21482.1"/>
    </source>
</evidence>
<name>A0A6N2K1S3_SALVM</name>
<organism evidence="1">
    <name type="scientific">Salix viminalis</name>
    <name type="common">Common osier</name>
    <name type="synonym">Basket willow</name>
    <dbReference type="NCBI Taxonomy" id="40686"/>
    <lineage>
        <taxon>Eukaryota</taxon>
        <taxon>Viridiplantae</taxon>
        <taxon>Streptophyta</taxon>
        <taxon>Embryophyta</taxon>
        <taxon>Tracheophyta</taxon>
        <taxon>Spermatophyta</taxon>
        <taxon>Magnoliopsida</taxon>
        <taxon>eudicotyledons</taxon>
        <taxon>Gunneridae</taxon>
        <taxon>Pentapetalae</taxon>
        <taxon>rosids</taxon>
        <taxon>fabids</taxon>
        <taxon>Malpighiales</taxon>
        <taxon>Salicaceae</taxon>
        <taxon>Saliceae</taxon>
        <taxon>Salix</taxon>
    </lineage>
</organism>
<accession>A0A6N2K1S3</accession>
<sequence length="64" mass="7333">MISGITASMNREMKLRGSIFLDRPKILNRAFEKRWSLMMRLDARLQRVPSSALITAASLEVLLQ</sequence>
<proteinExistence type="predicted"/>
<dbReference type="EMBL" id="CAADRP010000002">
    <property type="protein sequence ID" value="VFU21482.1"/>
    <property type="molecule type" value="Genomic_DNA"/>
</dbReference>